<comment type="similarity">
    <text evidence="6">Belongs to the XRCC4-XLF family. XLF subfamily.</text>
</comment>
<evidence type="ECO:0000259" key="9">
    <source>
        <dbReference type="Pfam" id="PF09302"/>
    </source>
</evidence>
<dbReference type="GO" id="GO:0045027">
    <property type="term" value="F:DNA end binding"/>
    <property type="evidence" value="ECO:0007669"/>
    <property type="project" value="TreeGrafter"/>
</dbReference>
<accession>A0A9P8C6R5</accession>
<protein>
    <recommendedName>
        <fullName evidence="7">Non-homologous end-joining factor 1</fullName>
    </recommendedName>
</protein>
<dbReference type="Proteomes" id="UP000824998">
    <property type="component" value="Unassembled WGS sequence"/>
</dbReference>
<evidence type="ECO:0000256" key="4">
    <source>
        <dbReference type="ARBA" id="ARBA00023204"/>
    </source>
</evidence>
<dbReference type="AlphaFoldDB" id="A0A9P8C6R5"/>
<comment type="subcellular location">
    <subcellularLocation>
        <location evidence="1">Nucleus</location>
    </subcellularLocation>
</comment>
<feature type="domain" description="XLF-like N-terminal" evidence="9">
    <location>
        <begin position="3"/>
        <end position="123"/>
    </location>
</feature>
<dbReference type="GO" id="GO:0006303">
    <property type="term" value="P:double-strand break repair via nonhomologous end joining"/>
    <property type="evidence" value="ECO:0007669"/>
    <property type="project" value="TreeGrafter"/>
</dbReference>
<dbReference type="OrthoDB" id="2155935at2759"/>
<feature type="domain" description="XLF-like coiled-coil region" evidence="10">
    <location>
        <begin position="126"/>
        <end position="178"/>
    </location>
</feature>
<feature type="compositionally biased region" description="Basic and acidic residues" evidence="8">
    <location>
        <begin position="600"/>
        <end position="620"/>
    </location>
</feature>
<evidence type="ECO:0000256" key="8">
    <source>
        <dbReference type="SAM" id="MobiDB-lite"/>
    </source>
</evidence>
<evidence type="ECO:0000313" key="12">
    <source>
        <dbReference type="Proteomes" id="UP000824998"/>
    </source>
</evidence>
<feature type="compositionally biased region" description="Low complexity" evidence="8">
    <location>
        <begin position="362"/>
        <end position="372"/>
    </location>
</feature>
<comment type="caution">
    <text evidence="11">The sequence shown here is derived from an EMBL/GenBank/DDBJ whole genome shotgun (WGS) entry which is preliminary data.</text>
</comment>
<dbReference type="EMBL" id="MU251428">
    <property type="protein sequence ID" value="KAG9235590.1"/>
    <property type="molecule type" value="Genomic_DNA"/>
</dbReference>
<dbReference type="GO" id="GO:0032807">
    <property type="term" value="C:DNA ligase IV complex"/>
    <property type="evidence" value="ECO:0007669"/>
    <property type="project" value="TreeGrafter"/>
</dbReference>
<evidence type="ECO:0000256" key="7">
    <source>
        <dbReference type="ARBA" id="ARBA00044529"/>
    </source>
</evidence>
<evidence type="ECO:0000256" key="6">
    <source>
        <dbReference type="ARBA" id="ARBA00025747"/>
    </source>
</evidence>
<evidence type="ECO:0000256" key="5">
    <source>
        <dbReference type="ARBA" id="ARBA00023242"/>
    </source>
</evidence>
<sequence length="642" mass="69371">MAWRPLHLSESASAQLPPLLLSADLDSQSYTIQLTDLTHIWSESLSRREIIRRSQEEGTSIDPSDSSQLQIFLEKIRLGLEGGKDTTSALTINTDDDRPALILNITVKLPGGLAPLKWPIRLSAAPDAVFTRQLVVPLMEAQHIRLQETLGLADALRGKDHIIQKLLDKLESQGTELGELFPQAAGKPGRKIDRKKAKDRVRGLAQFDLGAWRQEAGVEGSRDVATLISQVFQGHGDQVIKAGQGPDRLEQSWWEDQKGITVDLKSGKITTNFGKSRENQKTPLQASAQADIAKPTRGNSMNKTSASKRNSSDSDGDFQVQSTPPHLKSKTGPVDTAMGPTSDSDPDDLNGPSQVSKILDSLPVSQPALQLSPPLPPPKKAKKVGILGGRKVARKAATSDESTDDDLPPPPKQSKKLGSVGGKKGASEPTCPKTADESSTEDDSDVAHPKSAGILDLGNNADVQSPRPQPNPELNDSPVPEKPQKAPAPTTSDTESDDELPPPRKGNPAHQASPKPLLQPFAPAAKKKGKLGQVGGKKKGTVEESTPAPEEGVSTEKATPKKKKIGAIGRRSREFSSPVPPIKADEEEDDVMRGRKKAIKEKERSPEIRETSEERADKKRLALKRELEAKAKAAPVKKKRKF</sequence>
<keyword evidence="3" id="KW-0238">DNA-binding</keyword>
<dbReference type="PANTHER" id="PTHR32235:SF1">
    <property type="entry name" value="NON-HOMOLOGOUS END-JOINING FACTOR 1"/>
    <property type="match status" value="1"/>
</dbReference>
<dbReference type="InterPro" id="IPR052287">
    <property type="entry name" value="NHEJ_factor"/>
</dbReference>
<keyword evidence="2" id="KW-0227">DNA damage</keyword>
<gene>
    <name evidence="11" type="ORF">BJ875DRAFT_458686</name>
</gene>
<dbReference type="InterPro" id="IPR053829">
    <property type="entry name" value="XLF-like_CC"/>
</dbReference>
<keyword evidence="5" id="KW-0539">Nucleus</keyword>
<dbReference type="InterPro" id="IPR038051">
    <property type="entry name" value="XRCC4-like_N_sf"/>
</dbReference>
<dbReference type="Pfam" id="PF09302">
    <property type="entry name" value="XLF"/>
    <property type="match status" value="1"/>
</dbReference>
<feature type="region of interest" description="Disordered" evidence="8">
    <location>
        <begin position="271"/>
        <end position="620"/>
    </location>
</feature>
<name>A0A9P8C6R5_9HELO</name>
<dbReference type="InterPro" id="IPR015381">
    <property type="entry name" value="XLF-like_N"/>
</dbReference>
<dbReference type="CDD" id="cd22285">
    <property type="entry name" value="HD_XLF_N"/>
    <property type="match status" value="1"/>
</dbReference>
<dbReference type="Gene3D" id="2.170.210.10">
    <property type="entry name" value="DNA double-strand break repair and VJ recombination XRCC4, N-terminal"/>
    <property type="match status" value="1"/>
</dbReference>
<evidence type="ECO:0000256" key="1">
    <source>
        <dbReference type="ARBA" id="ARBA00004123"/>
    </source>
</evidence>
<keyword evidence="12" id="KW-1185">Reference proteome</keyword>
<keyword evidence="4" id="KW-0234">DNA repair</keyword>
<feature type="compositionally biased region" description="Polar residues" evidence="8">
    <location>
        <begin position="297"/>
        <end position="309"/>
    </location>
</feature>
<evidence type="ECO:0000256" key="3">
    <source>
        <dbReference type="ARBA" id="ARBA00023125"/>
    </source>
</evidence>
<evidence type="ECO:0000256" key="2">
    <source>
        <dbReference type="ARBA" id="ARBA00022763"/>
    </source>
</evidence>
<proteinExistence type="inferred from homology"/>
<dbReference type="Pfam" id="PF21928">
    <property type="entry name" value="XLF_CC"/>
    <property type="match status" value="1"/>
</dbReference>
<evidence type="ECO:0000313" key="11">
    <source>
        <dbReference type="EMBL" id="KAG9235590.1"/>
    </source>
</evidence>
<evidence type="ECO:0000259" key="10">
    <source>
        <dbReference type="Pfam" id="PF21928"/>
    </source>
</evidence>
<organism evidence="11 12">
    <name type="scientific">Amylocarpus encephaloides</name>
    <dbReference type="NCBI Taxonomy" id="45428"/>
    <lineage>
        <taxon>Eukaryota</taxon>
        <taxon>Fungi</taxon>
        <taxon>Dikarya</taxon>
        <taxon>Ascomycota</taxon>
        <taxon>Pezizomycotina</taxon>
        <taxon>Leotiomycetes</taxon>
        <taxon>Helotiales</taxon>
        <taxon>Helotiales incertae sedis</taxon>
        <taxon>Amylocarpus</taxon>
    </lineage>
</organism>
<reference evidence="11" key="1">
    <citation type="journal article" date="2021" name="IMA Fungus">
        <title>Genomic characterization of three marine fungi, including Emericellopsis atlantica sp. nov. with signatures of a generalist lifestyle and marine biomass degradation.</title>
        <authorList>
            <person name="Hagestad O.C."/>
            <person name="Hou L."/>
            <person name="Andersen J.H."/>
            <person name="Hansen E.H."/>
            <person name="Altermark B."/>
            <person name="Li C."/>
            <person name="Kuhnert E."/>
            <person name="Cox R.J."/>
            <person name="Crous P.W."/>
            <person name="Spatafora J.W."/>
            <person name="Lail K."/>
            <person name="Amirebrahimi M."/>
            <person name="Lipzen A."/>
            <person name="Pangilinan J."/>
            <person name="Andreopoulos W."/>
            <person name="Hayes R.D."/>
            <person name="Ng V."/>
            <person name="Grigoriev I.V."/>
            <person name="Jackson S.A."/>
            <person name="Sutton T.D.S."/>
            <person name="Dobson A.D.W."/>
            <person name="Rama T."/>
        </authorList>
    </citation>
    <scope>NUCLEOTIDE SEQUENCE</scope>
    <source>
        <strain evidence="11">TRa018bII</strain>
    </source>
</reference>
<dbReference type="PANTHER" id="PTHR32235">
    <property type="entry name" value="NON-HOMOLOGOUS END-JOINING FACTOR 1"/>
    <property type="match status" value="1"/>
</dbReference>